<dbReference type="GO" id="GO:0016787">
    <property type="term" value="F:hydrolase activity"/>
    <property type="evidence" value="ECO:0007669"/>
    <property type="project" value="UniProtKB-KW"/>
</dbReference>
<sequence>MNWKSNDRLVLIGDSITENGRLQDTESIGQGYVRLVHDYLLTRHPSLKLDICNQGIGGDRVSDLTERWEEDVLELKPDWLSISIGINDVWRQLDRPEIEQVYPETFEEMYENLLLQTKKHTNAQLILMEPTIIHESPVSEGNKLLQPYVKTVQHLAEKYDALLVPAHQAFLDYLNAETGTALTTDGVHMNTKGDMLMASTWLESVYQHSKV</sequence>
<dbReference type="EC" id="3.1.-.-" evidence="2"/>
<protein>
    <submittedName>
        <fullName evidence="2">SGNH/GDSL hydrolase family protein</fullName>
        <ecNumber evidence="2">3.1.-.-</ecNumber>
    </submittedName>
</protein>
<dbReference type="RefSeq" id="WP_380713386.1">
    <property type="nucleotide sequence ID" value="NZ_JBHUML010000003.1"/>
</dbReference>
<evidence type="ECO:0000259" key="1">
    <source>
        <dbReference type="Pfam" id="PF13472"/>
    </source>
</evidence>
<keyword evidence="2" id="KW-0378">Hydrolase</keyword>
<dbReference type="Gene3D" id="3.40.50.1110">
    <property type="entry name" value="SGNH hydrolase"/>
    <property type="match status" value="1"/>
</dbReference>
<dbReference type="Pfam" id="PF13472">
    <property type="entry name" value="Lipase_GDSL_2"/>
    <property type="match status" value="1"/>
</dbReference>
<dbReference type="PANTHER" id="PTHR30383">
    <property type="entry name" value="THIOESTERASE 1/PROTEASE 1/LYSOPHOSPHOLIPASE L1"/>
    <property type="match status" value="1"/>
</dbReference>
<reference evidence="3" key="1">
    <citation type="journal article" date="2019" name="Int. J. Syst. Evol. Microbiol.">
        <title>The Global Catalogue of Microorganisms (GCM) 10K type strain sequencing project: providing services to taxonomists for standard genome sequencing and annotation.</title>
        <authorList>
            <consortium name="The Broad Institute Genomics Platform"/>
            <consortium name="The Broad Institute Genome Sequencing Center for Infectious Disease"/>
            <person name="Wu L."/>
            <person name="Ma J."/>
        </authorList>
    </citation>
    <scope>NUCLEOTIDE SEQUENCE [LARGE SCALE GENOMIC DNA]</scope>
    <source>
        <strain evidence="3">KCTC 33792</strain>
    </source>
</reference>
<comment type="caution">
    <text evidence="2">The sequence shown here is derived from an EMBL/GenBank/DDBJ whole genome shotgun (WGS) entry which is preliminary data.</text>
</comment>
<evidence type="ECO:0000313" key="2">
    <source>
        <dbReference type="EMBL" id="MFD2706077.1"/>
    </source>
</evidence>
<organism evidence="2 3">
    <name type="scientific">Salibacterium lacus</name>
    <dbReference type="NCBI Taxonomy" id="1898109"/>
    <lineage>
        <taxon>Bacteria</taxon>
        <taxon>Bacillati</taxon>
        <taxon>Bacillota</taxon>
        <taxon>Bacilli</taxon>
        <taxon>Bacillales</taxon>
        <taxon>Bacillaceae</taxon>
    </lineage>
</organism>
<dbReference type="InterPro" id="IPR051532">
    <property type="entry name" value="Ester_Hydrolysis_Enzymes"/>
</dbReference>
<gene>
    <name evidence="2" type="ORF">ACFSUB_11440</name>
</gene>
<dbReference type="CDD" id="cd01834">
    <property type="entry name" value="SGNH_hydrolase_like_2"/>
    <property type="match status" value="1"/>
</dbReference>
<dbReference type="InterPro" id="IPR036514">
    <property type="entry name" value="SGNH_hydro_sf"/>
</dbReference>
<keyword evidence="3" id="KW-1185">Reference proteome</keyword>
<feature type="domain" description="SGNH hydrolase-type esterase" evidence="1">
    <location>
        <begin position="11"/>
        <end position="193"/>
    </location>
</feature>
<dbReference type="InterPro" id="IPR013830">
    <property type="entry name" value="SGNH_hydro"/>
</dbReference>
<accession>A0ABW5T249</accession>
<dbReference type="PANTHER" id="PTHR30383:SF5">
    <property type="entry name" value="SGNH HYDROLASE-TYPE ESTERASE DOMAIN-CONTAINING PROTEIN"/>
    <property type="match status" value="1"/>
</dbReference>
<dbReference type="SUPFAM" id="SSF52266">
    <property type="entry name" value="SGNH hydrolase"/>
    <property type="match status" value="1"/>
</dbReference>
<proteinExistence type="predicted"/>
<evidence type="ECO:0000313" key="3">
    <source>
        <dbReference type="Proteomes" id="UP001597520"/>
    </source>
</evidence>
<dbReference type="Proteomes" id="UP001597520">
    <property type="component" value="Unassembled WGS sequence"/>
</dbReference>
<dbReference type="EMBL" id="JBHUML010000003">
    <property type="protein sequence ID" value="MFD2706077.1"/>
    <property type="molecule type" value="Genomic_DNA"/>
</dbReference>
<name>A0ABW5T249_9BACI</name>